<name>A0A8S9ND44_BRACR</name>
<dbReference type="PANTHER" id="PTHR48449:SF1">
    <property type="entry name" value="DUF1985 DOMAIN-CONTAINING PROTEIN"/>
    <property type="match status" value="1"/>
</dbReference>
<organism evidence="3 4">
    <name type="scientific">Brassica cretica</name>
    <name type="common">Mustard</name>
    <dbReference type="NCBI Taxonomy" id="69181"/>
    <lineage>
        <taxon>Eukaryota</taxon>
        <taxon>Viridiplantae</taxon>
        <taxon>Streptophyta</taxon>
        <taxon>Embryophyta</taxon>
        <taxon>Tracheophyta</taxon>
        <taxon>Spermatophyta</taxon>
        <taxon>Magnoliopsida</taxon>
        <taxon>eudicotyledons</taxon>
        <taxon>Gunneridae</taxon>
        <taxon>Pentapetalae</taxon>
        <taxon>rosids</taxon>
        <taxon>malvids</taxon>
        <taxon>Brassicales</taxon>
        <taxon>Brassicaceae</taxon>
        <taxon>Brassiceae</taxon>
        <taxon>Brassica</taxon>
    </lineage>
</organism>
<dbReference type="Proteomes" id="UP000712600">
    <property type="component" value="Unassembled WGS sequence"/>
</dbReference>
<evidence type="ECO:0000313" key="4">
    <source>
        <dbReference type="Proteomes" id="UP000712600"/>
    </source>
</evidence>
<dbReference type="Pfam" id="PF09331">
    <property type="entry name" value="DUF1985"/>
    <property type="match status" value="1"/>
</dbReference>
<evidence type="ECO:0000256" key="1">
    <source>
        <dbReference type="SAM" id="MobiDB-lite"/>
    </source>
</evidence>
<dbReference type="InterPro" id="IPR015410">
    <property type="entry name" value="DUF1985"/>
</dbReference>
<dbReference type="AlphaFoldDB" id="A0A8S9ND44"/>
<feature type="domain" description="DUF1985" evidence="2">
    <location>
        <begin position="110"/>
        <end position="182"/>
    </location>
</feature>
<gene>
    <name evidence="3" type="ORF">F2Q69_00040370</name>
</gene>
<comment type="caution">
    <text evidence="3">The sequence shown here is derived from an EMBL/GenBank/DDBJ whole genome shotgun (WGS) entry which is preliminary data.</text>
</comment>
<sequence length="354" mass="39822">MNPPILIDVDPLSSQNSGGSHIKIPNEILTIQTGESSRPDQRLPERLFATNKFPRKRLNIYSKPGILCFIKHTLQGSQEFEVIRRSCFGGLFNLPARQCPVSHKLIHSLLSRQILVLSQHTLWPVVAGNPFRFSLAEFQTITGLPCGPFPEHYQSPSFNTRNAAKDPLWQKLLGHDSLITVKTYRLQGFPLALQLVAFQAMPLLAIKISAAPNPATLLELEDPHLPLHKSLSINDFEVAEADPKLRVTTLIPLADNAPLWGDEPEDERVRYMEELIAQNHEFHIRDWPGAIHQYRSSTSNLLSQPFTGNILFQENSPYEPEMASKRRPRAPANRGGSQTTFKRTLAPLLLLTSD</sequence>
<evidence type="ECO:0000313" key="3">
    <source>
        <dbReference type="EMBL" id="KAF3499827.1"/>
    </source>
</evidence>
<dbReference type="EMBL" id="QGKX02001621">
    <property type="protein sequence ID" value="KAF3499827.1"/>
    <property type="molecule type" value="Genomic_DNA"/>
</dbReference>
<evidence type="ECO:0000259" key="2">
    <source>
        <dbReference type="Pfam" id="PF09331"/>
    </source>
</evidence>
<protein>
    <recommendedName>
        <fullName evidence="2">DUF1985 domain-containing protein</fullName>
    </recommendedName>
</protein>
<accession>A0A8S9ND44</accession>
<dbReference type="PANTHER" id="PTHR48449">
    <property type="entry name" value="DUF1985 DOMAIN-CONTAINING PROTEIN"/>
    <property type="match status" value="1"/>
</dbReference>
<reference evidence="3" key="1">
    <citation type="submission" date="2019-12" db="EMBL/GenBank/DDBJ databases">
        <title>Genome sequencing and annotation of Brassica cretica.</title>
        <authorList>
            <person name="Studholme D.J."/>
            <person name="Sarris P."/>
        </authorList>
    </citation>
    <scope>NUCLEOTIDE SEQUENCE</scope>
    <source>
        <strain evidence="3">PFS-109/04</strain>
        <tissue evidence="3">Leaf</tissue>
    </source>
</reference>
<feature type="region of interest" description="Disordered" evidence="1">
    <location>
        <begin position="319"/>
        <end position="341"/>
    </location>
</feature>
<proteinExistence type="predicted"/>